<evidence type="ECO:0000259" key="3">
    <source>
        <dbReference type="SMART" id="SM00499"/>
    </source>
</evidence>
<comment type="similarity">
    <text evidence="1">Belongs to the plant LTP family.</text>
</comment>
<dbReference type="PANTHER" id="PTHR33076">
    <property type="entry name" value="NON-SPECIFIC LIPID-TRANSFER PROTEIN 2-RELATED"/>
    <property type="match status" value="1"/>
</dbReference>
<comment type="function">
    <text evidence="1">Plant non-specific lipid-transfer proteins transfer phospholipids as well as galactolipids across membranes. May play a role in wax or cutin deposition in the cell walls of expanding epidermal cells and certain secretory tissues.</text>
</comment>
<evidence type="ECO:0000313" key="4">
    <source>
        <dbReference type="EMBL" id="KAF8733593.1"/>
    </source>
</evidence>
<comment type="caution">
    <text evidence="4">The sequence shown here is derived from an EMBL/GenBank/DDBJ whole genome shotgun (WGS) entry which is preliminary data.</text>
</comment>
<proteinExistence type="inferred from homology"/>
<dbReference type="InterPro" id="IPR000528">
    <property type="entry name" value="Plant_nsLTP"/>
</dbReference>
<evidence type="ECO:0000313" key="5">
    <source>
        <dbReference type="Proteomes" id="UP000636709"/>
    </source>
</evidence>
<dbReference type="InterPro" id="IPR036312">
    <property type="entry name" value="Bifun_inhib/LTP/seed_sf"/>
</dbReference>
<protein>
    <recommendedName>
        <fullName evidence="1">Non-specific lipid-transfer protein</fullName>
    </recommendedName>
</protein>
<dbReference type="GO" id="GO:0006869">
    <property type="term" value="P:lipid transport"/>
    <property type="evidence" value="ECO:0007669"/>
    <property type="project" value="InterPro"/>
</dbReference>
<dbReference type="Gene3D" id="1.10.110.10">
    <property type="entry name" value="Plant lipid-transfer and hydrophobic proteins"/>
    <property type="match status" value="1"/>
</dbReference>
<dbReference type="SUPFAM" id="SSF47699">
    <property type="entry name" value="Bifunctional inhibitor/lipid-transfer protein/seed storage 2S albumin"/>
    <property type="match status" value="1"/>
</dbReference>
<dbReference type="InterPro" id="IPR016140">
    <property type="entry name" value="Bifunc_inhib/LTP/seed_store"/>
</dbReference>
<dbReference type="Pfam" id="PF00234">
    <property type="entry name" value="Tryp_alpha_amyl"/>
    <property type="match status" value="1"/>
</dbReference>
<dbReference type="GO" id="GO:0008289">
    <property type="term" value="F:lipid binding"/>
    <property type="evidence" value="ECO:0007669"/>
    <property type="project" value="UniProtKB-KW"/>
</dbReference>
<dbReference type="CDD" id="cd01960">
    <property type="entry name" value="nsLTP1"/>
    <property type="match status" value="1"/>
</dbReference>
<dbReference type="SMART" id="SM00499">
    <property type="entry name" value="AAI"/>
    <property type="match status" value="1"/>
</dbReference>
<dbReference type="EMBL" id="JACEFO010001600">
    <property type="protein sequence ID" value="KAF8733593.1"/>
    <property type="molecule type" value="Genomic_DNA"/>
</dbReference>
<organism evidence="4 5">
    <name type="scientific">Digitaria exilis</name>
    <dbReference type="NCBI Taxonomy" id="1010633"/>
    <lineage>
        <taxon>Eukaryota</taxon>
        <taxon>Viridiplantae</taxon>
        <taxon>Streptophyta</taxon>
        <taxon>Embryophyta</taxon>
        <taxon>Tracheophyta</taxon>
        <taxon>Spermatophyta</taxon>
        <taxon>Magnoliopsida</taxon>
        <taxon>Liliopsida</taxon>
        <taxon>Poales</taxon>
        <taxon>Poaceae</taxon>
        <taxon>PACMAD clade</taxon>
        <taxon>Panicoideae</taxon>
        <taxon>Panicodae</taxon>
        <taxon>Paniceae</taxon>
        <taxon>Anthephorinae</taxon>
        <taxon>Digitaria</taxon>
    </lineage>
</organism>
<evidence type="ECO:0000256" key="1">
    <source>
        <dbReference type="RuleBase" id="RU000628"/>
    </source>
</evidence>
<keyword evidence="5" id="KW-1185">Reference proteome</keyword>
<gene>
    <name evidence="4" type="ORF">HU200_014899</name>
</gene>
<evidence type="ECO:0000256" key="2">
    <source>
        <dbReference type="SAM" id="MobiDB-lite"/>
    </source>
</evidence>
<dbReference type="AlphaFoldDB" id="A0A835KMJ3"/>
<reference evidence="4" key="1">
    <citation type="submission" date="2020-07" db="EMBL/GenBank/DDBJ databases">
        <title>Genome sequence and genetic diversity analysis of an under-domesticated orphan crop, white fonio (Digitaria exilis).</title>
        <authorList>
            <person name="Bennetzen J.L."/>
            <person name="Chen S."/>
            <person name="Ma X."/>
            <person name="Wang X."/>
            <person name="Yssel A.E.J."/>
            <person name="Chaluvadi S.R."/>
            <person name="Johnson M."/>
            <person name="Gangashetty P."/>
            <person name="Hamidou F."/>
            <person name="Sanogo M.D."/>
            <person name="Zwaenepoel A."/>
            <person name="Wallace J."/>
            <person name="Van De Peer Y."/>
            <person name="Van Deynze A."/>
        </authorList>
    </citation>
    <scope>NUCLEOTIDE SEQUENCE</scope>
    <source>
        <tissue evidence="4">Leaves</tissue>
    </source>
</reference>
<name>A0A835KMJ3_9POAL</name>
<dbReference type="PRINTS" id="PR00382">
    <property type="entry name" value="LIPIDTRNSFER"/>
</dbReference>
<sequence length="218" mass="23367">MHVHHAPSPFAACCRVYIHPRPAPPSPSHPDRRKLHDDDDAPPYAPHITPMGRRRARSSTTLASAALLVVSILLAHDGSLAAALQCAQVAQLMAPCMPYLTGAPGLTPYGICCNSLGVLNQLAATRADRVAACSCVKAAAAGFPSVDFARAAGLPASCGLSISFTISPNMDCNQYASRHLRSPLIYIHRLEIMFLLLDRQLNLTSTVRFCACRVTEEP</sequence>
<dbReference type="Proteomes" id="UP000636709">
    <property type="component" value="Unassembled WGS sequence"/>
</dbReference>
<dbReference type="OrthoDB" id="1862539at2759"/>
<keyword evidence="1" id="KW-0446">Lipid-binding</keyword>
<accession>A0A835KMJ3</accession>
<feature type="domain" description="Bifunctional inhibitor/plant lipid transfer protein/seed storage helical" evidence="3">
    <location>
        <begin position="86"/>
        <end position="172"/>
    </location>
</feature>
<keyword evidence="1" id="KW-0813">Transport</keyword>
<feature type="region of interest" description="Disordered" evidence="2">
    <location>
        <begin position="23"/>
        <end position="55"/>
    </location>
</feature>